<dbReference type="STRING" id="542762.A0A4S4DSM1"/>
<evidence type="ECO:0000256" key="2">
    <source>
        <dbReference type="ARBA" id="ARBA00007267"/>
    </source>
</evidence>
<feature type="region of interest" description="Disordered" evidence="4">
    <location>
        <begin position="772"/>
        <end position="816"/>
    </location>
</feature>
<comment type="similarity">
    <text evidence="2">Belongs to the lin-54 family.</text>
</comment>
<dbReference type="SMART" id="SM01114">
    <property type="entry name" value="CXC"/>
    <property type="match status" value="2"/>
</dbReference>
<dbReference type="PANTHER" id="PTHR46159:SF12">
    <property type="entry name" value="PROTEIN TESMIN_TSO1-LIKE CXC 3-RELATED"/>
    <property type="match status" value="1"/>
</dbReference>
<sequence>MGEEGEEGKEEKEGEKLERESESEECGRGGGGGGGPPMDTPDRSRIATPLYKFEDSPVFNYINNLSPFETVKPIRISQPFNSVNFASLPSIFTSPHVSSLKGSRFLRRHQFSDPSKPEFSSDNRNKVGSNDGVIDDAQDSDELQESFDPGSFIGEGPVESTYECSKLANVASRTLNYDYGSPDCRTMPCHGIDTNCVSKLAGTSGSVPFVQEVSQTGFVGSGVHLDGIRNIDHYKDWATMISDANDLLIFHSPDDADAFKGTLQKPLDSETRLCASLGSEFTHDEVSDLQKTQAVGPVGVEQHESENPPPQVGEEDHLKEIETTRDALDGTSLNKCVPVEPGEQLDNEPISNLHRGMRRRCLVFDMAGARRKHLDDSSSSGSSMLPQPDVNIESNDKQLVPTKPGNDSSHCILPGIGLHLNALARTSKEYSVVSHETLSSGRQLINDPSSTASIHSLNTGQDQYLAVTSMEGNMGLTESGVPGMEDASQASGYIASEELNQSSPKKKRHVQRRLENAGESEGCKRCNCKKSKCLKLYCECFAAGVYCVEPCSCQDCYNKPIHEDTVLATRKQIESRNPLAFAPKVIRSSDSVPEIGDESSKTPASARHKRGCNCKKSGCLKKYCECYQGGVGCSINCRCEGCKNAFGRKDGSGTIGAEAELEEEPEVSEKSVIHKSLHTNLIQNSSEQNPDSTLPATPLHSGRASVQLPFSKNKPPRSFLSIGSSSGFFGNQRFGKPSFLPPQPKFEKPIQTVQEDEMPEILQGNCSPIGAIKSASPNSKRVSPPHCDFGSSPGRRSSRKLILQSIPSFPSLNPKD</sequence>
<evidence type="ECO:0000256" key="4">
    <source>
        <dbReference type="SAM" id="MobiDB-lite"/>
    </source>
</evidence>
<evidence type="ECO:0000256" key="1">
    <source>
        <dbReference type="ARBA" id="ARBA00004123"/>
    </source>
</evidence>
<keyword evidence="7" id="KW-1185">Reference proteome</keyword>
<dbReference type="InterPro" id="IPR033467">
    <property type="entry name" value="Tesmin/TSO1-like_CXC"/>
</dbReference>
<protein>
    <recommendedName>
        <fullName evidence="5">CRC domain-containing protein</fullName>
    </recommendedName>
</protein>
<evidence type="ECO:0000313" key="7">
    <source>
        <dbReference type="Proteomes" id="UP000306102"/>
    </source>
</evidence>
<feature type="region of interest" description="Disordered" evidence="4">
    <location>
        <begin position="111"/>
        <end position="136"/>
    </location>
</feature>
<feature type="compositionally biased region" description="Polar residues" evidence="4">
    <location>
        <begin position="805"/>
        <end position="816"/>
    </location>
</feature>
<evidence type="ECO:0000259" key="5">
    <source>
        <dbReference type="PROSITE" id="PS51634"/>
    </source>
</evidence>
<feature type="region of interest" description="Disordered" evidence="4">
    <location>
        <begin position="372"/>
        <end position="391"/>
    </location>
</feature>
<feature type="region of interest" description="Disordered" evidence="4">
    <location>
        <begin position="1"/>
        <end position="47"/>
    </location>
</feature>
<comment type="subcellular location">
    <subcellularLocation>
        <location evidence="1">Nucleus</location>
    </subcellularLocation>
</comment>
<feature type="domain" description="CRC" evidence="5">
    <location>
        <begin position="522"/>
        <end position="647"/>
    </location>
</feature>
<dbReference type="Pfam" id="PF03638">
    <property type="entry name" value="TCR"/>
    <property type="match status" value="2"/>
</dbReference>
<reference evidence="6 7" key="1">
    <citation type="journal article" date="2018" name="Proc. Natl. Acad. Sci. U.S.A.">
        <title>Draft genome sequence of Camellia sinensis var. sinensis provides insights into the evolution of the tea genome and tea quality.</title>
        <authorList>
            <person name="Wei C."/>
            <person name="Yang H."/>
            <person name="Wang S."/>
            <person name="Zhao J."/>
            <person name="Liu C."/>
            <person name="Gao L."/>
            <person name="Xia E."/>
            <person name="Lu Y."/>
            <person name="Tai Y."/>
            <person name="She G."/>
            <person name="Sun J."/>
            <person name="Cao H."/>
            <person name="Tong W."/>
            <person name="Gao Q."/>
            <person name="Li Y."/>
            <person name="Deng W."/>
            <person name="Jiang X."/>
            <person name="Wang W."/>
            <person name="Chen Q."/>
            <person name="Zhang S."/>
            <person name="Li H."/>
            <person name="Wu J."/>
            <person name="Wang P."/>
            <person name="Li P."/>
            <person name="Shi C."/>
            <person name="Zheng F."/>
            <person name="Jian J."/>
            <person name="Huang B."/>
            <person name="Shan D."/>
            <person name="Shi M."/>
            <person name="Fang C."/>
            <person name="Yue Y."/>
            <person name="Li F."/>
            <person name="Li D."/>
            <person name="Wei S."/>
            <person name="Han B."/>
            <person name="Jiang C."/>
            <person name="Yin Y."/>
            <person name="Xia T."/>
            <person name="Zhang Z."/>
            <person name="Bennetzen J.L."/>
            <person name="Zhao S."/>
            <person name="Wan X."/>
        </authorList>
    </citation>
    <scope>NUCLEOTIDE SEQUENCE [LARGE SCALE GENOMIC DNA]</scope>
    <source>
        <strain evidence="7">cv. Shuchazao</strain>
        <tissue evidence="6">Leaf</tissue>
    </source>
</reference>
<accession>A0A4S4DSM1</accession>
<proteinExistence type="inferred from homology"/>
<gene>
    <name evidence="6" type="ORF">TEA_019807</name>
</gene>
<organism evidence="6 7">
    <name type="scientific">Camellia sinensis var. sinensis</name>
    <name type="common">China tea</name>
    <dbReference type="NCBI Taxonomy" id="542762"/>
    <lineage>
        <taxon>Eukaryota</taxon>
        <taxon>Viridiplantae</taxon>
        <taxon>Streptophyta</taxon>
        <taxon>Embryophyta</taxon>
        <taxon>Tracheophyta</taxon>
        <taxon>Spermatophyta</taxon>
        <taxon>Magnoliopsida</taxon>
        <taxon>eudicotyledons</taxon>
        <taxon>Gunneridae</taxon>
        <taxon>Pentapetalae</taxon>
        <taxon>asterids</taxon>
        <taxon>Ericales</taxon>
        <taxon>Theaceae</taxon>
        <taxon>Camellia</taxon>
    </lineage>
</organism>
<evidence type="ECO:0000256" key="3">
    <source>
        <dbReference type="ARBA" id="ARBA00023242"/>
    </source>
</evidence>
<dbReference type="InterPro" id="IPR044522">
    <property type="entry name" value="TSO1-like"/>
</dbReference>
<feature type="compositionally biased region" description="Basic and acidic residues" evidence="4">
    <location>
        <begin position="9"/>
        <end position="20"/>
    </location>
</feature>
<dbReference type="GO" id="GO:0005634">
    <property type="term" value="C:nucleus"/>
    <property type="evidence" value="ECO:0007669"/>
    <property type="project" value="UniProtKB-SubCell"/>
</dbReference>
<dbReference type="GO" id="GO:0003700">
    <property type="term" value="F:DNA-binding transcription factor activity"/>
    <property type="evidence" value="ECO:0007669"/>
    <property type="project" value="InterPro"/>
</dbReference>
<name>A0A4S4DSM1_CAMSN</name>
<feature type="compositionally biased region" description="Basic and acidic residues" evidence="4">
    <location>
        <begin position="115"/>
        <end position="125"/>
    </location>
</feature>
<dbReference type="PROSITE" id="PS51634">
    <property type="entry name" value="CRC"/>
    <property type="match status" value="1"/>
</dbReference>
<comment type="caution">
    <text evidence="6">The sequence shown here is derived from an EMBL/GenBank/DDBJ whole genome shotgun (WGS) entry which is preliminary data.</text>
</comment>
<feature type="compositionally biased region" description="Polar residues" evidence="4">
    <location>
        <begin position="682"/>
        <end position="695"/>
    </location>
</feature>
<dbReference type="EMBL" id="SDRB02010479">
    <property type="protein sequence ID" value="THG06222.1"/>
    <property type="molecule type" value="Genomic_DNA"/>
</dbReference>
<dbReference type="Proteomes" id="UP000306102">
    <property type="component" value="Unassembled WGS sequence"/>
</dbReference>
<feature type="region of interest" description="Disordered" evidence="4">
    <location>
        <begin position="682"/>
        <end position="701"/>
    </location>
</feature>
<dbReference type="PANTHER" id="PTHR46159">
    <property type="entry name" value="PROTEIN TESMIN/TSO1-LIKE CXC 2"/>
    <property type="match status" value="1"/>
</dbReference>
<keyword evidence="3" id="KW-0539">Nucleus</keyword>
<dbReference type="AlphaFoldDB" id="A0A4S4DSM1"/>
<dbReference type="InterPro" id="IPR005172">
    <property type="entry name" value="CRC"/>
</dbReference>
<evidence type="ECO:0000313" key="6">
    <source>
        <dbReference type="EMBL" id="THG06222.1"/>
    </source>
</evidence>